<reference evidence="1 2" key="1">
    <citation type="submission" date="2020-12" db="EMBL/GenBank/DDBJ databases">
        <title>FDA dAtabase for Regulatory Grade micrObial Sequences (FDA-ARGOS): Supporting development and validation of Infectious Disease Dx tests.</title>
        <authorList>
            <person name="Sproer C."/>
            <person name="Gronow S."/>
            <person name="Severitt S."/>
            <person name="Schroder I."/>
            <person name="Tallon L."/>
            <person name="Sadzewicz L."/>
            <person name="Zhao X."/>
            <person name="Boylan J."/>
            <person name="Ott S."/>
            <person name="Bowen H."/>
            <person name="Vavikolanu K."/>
            <person name="Mehta A."/>
            <person name="Aluvathingal J."/>
            <person name="Nadendla S."/>
            <person name="Lowell S."/>
            <person name="Myers T."/>
            <person name="Yan Y."/>
            <person name="Sichtig H."/>
        </authorList>
    </citation>
    <scope>NUCLEOTIDE SEQUENCE [LARGE SCALE GENOMIC DNA]</scope>
    <source>
        <strain evidence="1 2">FDAARGOS_1053</strain>
    </source>
</reference>
<evidence type="ECO:0000313" key="2">
    <source>
        <dbReference type="Proteomes" id="UP000596145"/>
    </source>
</evidence>
<dbReference type="EMBL" id="CP066007">
    <property type="protein sequence ID" value="QQB47664.1"/>
    <property type="molecule type" value="Genomic_DNA"/>
</dbReference>
<dbReference type="Proteomes" id="UP000596145">
    <property type="component" value="Chromosome"/>
</dbReference>
<name>A0A7T4EHU0_9CORY</name>
<dbReference type="AlphaFoldDB" id="A0A7T4EHU0"/>
<organism evidence="1 2">
    <name type="scientific">Corynebacterium glucuronolyticum</name>
    <dbReference type="NCBI Taxonomy" id="39791"/>
    <lineage>
        <taxon>Bacteria</taxon>
        <taxon>Bacillati</taxon>
        <taxon>Actinomycetota</taxon>
        <taxon>Actinomycetes</taxon>
        <taxon>Mycobacteriales</taxon>
        <taxon>Corynebacteriaceae</taxon>
        <taxon>Corynebacterium</taxon>
    </lineage>
</organism>
<sequence length="141" mass="15789">MRKEKFWLFVCATAVAFGCTSCSTGDTLEQALSQSDTFAWVDFTELYNSPEQPVVVCDSAFAEIASHKLGVNIPKFTTGKENILVTPEKTVEKYPTSKINLCSAPNLRPAGKLRDVPQRFERNGTTWRLDSSETEKLDLYN</sequence>
<protein>
    <submittedName>
        <fullName evidence="1">Uncharacterized protein</fullName>
    </submittedName>
</protein>
<proteinExistence type="predicted"/>
<gene>
    <name evidence="1" type="ORF">I6I10_03740</name>
</gene>
<accession>A0A7T4EHU0</accession>
<dbReference type="PROSITE" id="PS51257">
    <property type="entry name" value="PROKAR_LIPOPROTEIN"/>
    <property type="match status" value="1"/>
</dbReference>
<evidence type="ECO:0000313" key="1">
    <source>
        <dbReference type="EMBL" id="QQB47664.1"/>
    </source>
</evidence>